<evidence type="ECO:0000256" key="1">
    <source>
        <dbReference type="SAM" id="Coils"/>
    </source>
</evidence>
<keyword evidence="1" id="KW-0175">Coiled coil</keyword>
<name>A0ABT7HJK1_9FUSO</name>
<dbReference type="EMBL" id="JASSPP010000006">
    <property type="protein sequence ID" value="MDK9580711.1"/>
    <property type="molecule type" value="Genomic_DNA"/>
</dbReference>
<organism evidence="2 3">
    <name type="scientific">Sneathia sanguinegens</name>
    <dbReference type="NCBI Taxonomy" id="40543"/>
    <lineage>
        <taxon>Bacteria</taxon>
        <taxon>Fusobacteriati</taxon>
        <taxon>Fusobacteriota</taxon>
        <taxon>Fusobacteriia</taxon>
        <taxon>Fusobacteriales</taxon>
        <taxon>Leptotrichiaceae</taxon>
        <taxon>Sneathia</taxon>
    </lineage>
</organism>
<evidence type="ECO:0000313" key="3">
    <source>
        <dbReference type="Proteomes" id="UP001225134"/>
    </source>
</evidence>
<sequence>MNKLAITSIFLTSVVYANVHGNVEAFNNNQYKINSNKFSAKETGINAEVEVLGFKIGTHLVAQDDFKKFTSSNVYAQYTTPAYKGIKGEFRGKASLGAQLELGTKLIYEPVKDLELSFASTFNPGINGKTLEYKNVLTDEGVTIEKDSETKLFAHSYVFEAKYTKDTLKVIGDLLLQHVNERYEKKKPNQVEALEKNIDKLRKIKELLEKNKELREIAKASKEEFEKVNVTEEEANKIKTDYTAKEEELKVKSAEKDKKQKNVDELQNELKELKAQVDANKIAEEVKALKENQDAISKELDNLKQENAKLTNEKKKMKN</sequence>
<gene>
    <name evidence="2" type="ORF">QQA45_04180</name>
</gene>
<protein>
    <submittedName>
        <fullName evidence="2">Uncharacterized protein</fullName>
    </submittedName>
</protein>
<keyword evidence="3" id="KW-1185">Reference proteome</keyword>
<reference evidence="2 3" key="1">
    <citation type="submission" date="2023-06" db="EMBL/GenBank/DDBJ databases">
        <title>Antibody response to the Sneathia vaginalis cytopathogenic toxin A during pregnancy.</title>
        <authorList>
            <person name="Mccoy Z.T."/>
            <person name="Serrano M.G."/>
            <person name="Spaine K."/>
            <person name="Edwards D.J."/>
            <person name="Buck G.A."/>
            <person name="Jefferson K."/>
        </authorList>
    </citation>
    <scope>NUCLEOTIDE SEQUENCE [LARGE SCALE GENOMIC DNA]</scope>
    <source>
        <strain evidence="2 3">CCUG 42621</strain>
    </source>
</reference>
<accession>A0ABT7HJK1</accession>
<proteinExistence type="predicted"/>
<dbReference type="RefSeq" id="WP_285152988.1">
    <property type="nucleotide sequence ID" value="NZ_JASSPP010000006.1"/>
</dbReference>
<comment type="caution">
    <text evidence="2">The sequence shown here is derived from an EMBL/GenBank/DDBJ whole genome shotgun (WGS) entry which is preliminary data.</text>
</comment>
<dbReference type="Proteomes" id="UP001225134">
    <property type="component" value="Unassembled WGS sequence"/>
</dbReference>
<feature type="coiled-coil region" evidence="1">
    <location>
        <begin position="191"/>
        <end position="316"/>
    </location>
</feature>
<evidence type="ECO:0000313" key="2">
    <source>
        <dbReference type="EMBL" id="MDK9580711.1"/>
    </source>
</evidence>